<evidence type="ECO:0000259" key="7">
    <source>
        <dbReference type="PROSITE" id="PS50885"/>
    </source>
</evidence>
<evidence type="ECO:0000256" key="1">
    <source>
        <dbReference type="ARBA" id="ARBA00004370"/>
    </source>
</evidence>
<evidence type="ECO:0000313" key="8">
    <source>
        <dbReference type="EMBL" id="PDX57784.1"/>
    </source>
</evidence>
<dbReference type="Proteomes" id="UP000220752">
    <property type="component" value="Unassembled WGS sequence"/>
</dbReference>
<dbReference type="AlphaFoldDB" id="A0A2A6Z8V2"/>
<dbReference type="PANTHER" id="PTHR34220:SF7">
    <property type="entry name" value="SENSOR HISTIDINE KINASE YPDA"/>
    <property type="match status" value="1"/>
</dbReference>
<organism evidence="8 9">
    <name type="scientific">Faecalibacterium langellae</name>
    <dbReference type="NCBI Taxonomy" id="3435293"/>
    <lineage>
        <taxon>Bacteria</taxon>
        <taxon>Bacillati</taxon>
        <taxon>Bacillota</taxon>
        <taxon>Clostridia</taxon>
        <taxon>Eubacteriales</taxon>
        <taxon>Oscillospiraceae</taxon>
        <taxon>Faecalibacterium</taxon>
    </lineage>
</organism>
<dbReference type="SMART" id="SM00387">
    <property type="entry name" value="HATPase_c"/>
    <property type="match status" value="1"/>
</dbReference>
<dbReference type="SUPFAM" id="SSF55874">
    <property type="entry name" value="ATPase domain of HSP90 chaperone/DNA topoisomerase II/histidine kinase"/>
    <property type="match status" value="1"/>
</dbReference>
<dbReference type="InterPro" id="IPR036890">
    <property type="entry name" value="HATPase_C_sf"/>
</dbReference>
<gene>
    <name evidence="8" type="ORF">CGS46_14995</name>
</gene>
<keyword evidence="4 8" id="KW-0418">Kinase</keyword>
<sequence>MKSSHRFPLRRQIMWGMRFFTLLTSLAVGAALFTLSNQYVRANSLQAAEFNLRLVATSIETSLDSADDLLNWASINSTVRRYISQEDVNGAQTIAAYKAVQEKYYSSTLYSHILRFFITNENDRHLQFGTLNASAALNRTSVKQFFSKGYGMQFTTDPLLPGNPDCIAISQPIRCGKGTLHRGSTYLALDTAIVTDPAAGYSLTDGSALYWETGSRLWQIENGSLTETENRLREVAYTLRTESNNGMTEQTAWQGKVQLNGQSYYVVKVTLNGRSAALVQLLPASTFLQHYGVYLWLIALGIAIIWGLSFFIQYWLELVITRPVEALQKRIETVGSGNFAPDRAVEWNNELGDIGRGINQLAENVDSLMTRRVEDERRKQELEYRMLQNEVNPHFIYNTLNSIRWMATIQNASGIAEMVTAFARLTKSISKGTQKLVPLQEELALLNDYFTIQQYRYGGDLEIEVSRIESETLCCDCLIPRFTLQPLVENAIFHGLEPKGGHGSVLLDISTDLENGDVLLRITDDGVGMPPELVAHLLDEPTEEAEKTEKFRHVGLWNVNRRIRYSFGESYGLTIESEEDVGTEVTIRLPYQKKGDSHAADITGG</sequence>
<dbReference type="PROSITE" id="PS50885">
    <property type="entry name" value="HAMP"/>
    <property type="match status" value="1"/>
</dbReference>
<keyword evidence="2" id="KW-0597">Phosphoprotein</keyword>
<dbReference type="GO" id="GO:0016020">
    <property type="term" value="C:membrane"/>
    <property type="evidence" value="ECO:0007669"/>
    <property type="project" value="UniProtKB-SubCell"/>
</dbReference>
<dbReference type="Pfam" id="PF06580">
    <property type="entry name" value="His_kinase"/>
    <property type="match status" value="1"/>
</dbReference>
<keyword evidence="5" id="KW-0175">Coiled coil</keyword>
<comment type="subcellular location">
    <subcellularLocation>
        <location evidence="1">Membrane</location>
    </subcellularLocation>
</comment>
<dbReference type="EMBL" id="NMTQ01000037">
    <property type="protein sequence ID" value="PDX57784.1"/>
    <property type="molecule type" value="Genomic_DNA"/>
</dbReference>
<dbReference type="Gene3D" id="3.30.565.10">
    <property type="entry name" value="Histidine kinase-like ATPase, C-terminal domain"/>
    <property type="match status" value="1"/>
</dbReference>
<feature type="transmembrane region" description="Helical" evidence="6">
    <location>
        <begin position="293"/>
        <end position="316"/>
    </location>
</feature>
<dbReference type="Gene3D" id="6.10.340.10">
    <property type="match status" value="1"/>
</dbReference>
<proteinExistence type="predicted"/>
<dbReference type="InterPro" id="IPR003594">
    <property type="entry name" value="HATPase_dom"/>
</dbReference>
<evidence type="ECO:0000256" key="2">
    <source>
        <dbReference type="ARBA" id="ARBA00022553"/>
    </source>
</evidence>
<dbReference type="InterPro" id="IPR050640">
    <property type="entry name" value="Bact_2-comp_sensor_kinase"/>
</dbReference>
<feature type="coiled-coil region" evidence="5">
    <location>
        <begin position="358"/>
        <end position="390"/>
    </location>
</feature>
<protein>
    <submittedName>
        <fullName evidence="8">Two-component sensor histidine kinase</fullName>
    </submittedName>
</protein>
<dbReference type="PANTHER" id="PTHR34220">
    <property type="entry name" value="SENSOR HISTIDINE KINASE YPDA"/>
    <property type="match status" value="1"/>
</dbReference>
<evidence type="ECO:0000256" key="6">
    <source>
        <dbReference type="SAM" id="Phobius"/>
    </source>
</evidence>
<dbReference type="CDD" id="cd06225">
    <property type="entry name" value="HAMP"/>
    <property type="match status" value="1"/>
</dbReference>
<dbReference type="SMART" id="SM00304">
    <property type="entry name" value="HAMP"/>
    <property type="match status" value="1"/>
</dbReference>
<comment type="caution">
    <text evidence="8">The sequence shown here is derived from an EMBL/GenBank/DDBJ whole genome shotgun (WGS) entry which is preliminary data.</text>
</comment>
<dbReference type="Pfam" id="PF00672">
    <property type="entry name" value="HAMP"/>
    <property type="match status" value="1"/>
</dbReference>
<evidence type="ECO:0000256" key="5">
    <source>
        <dbReference type="SAM" id="Coils"/>
    </source>
</evidence>
<evidence type="ECO:0000256" key="4">
    <source>
        <dbReference type="ARBA" id="ARBA00022777"/>
    </source>
</evidence>
<reference evidence="8 9" key="1">
    <citation type="journal article" date="2017" name="Front. Microbiol.">
        <title>New Insights into the Diversity of the Genus Faecalibacterium.</title>
        <authorList>
            <person name="Benevides L."/>
            <person name="Burman S."/>
            <person name="Martin R."/>
            <person name="Robert V."/>
            <person name="Thomas M."/>
            <person name="Miquel S."/>
            <person name="Chain F."/>
            <person name="Sokol H."/>
            <person name="Bermudez-Humaran L.G."/>
            <person name="Morrison M."/>
            <person name="Langella P."/>
            <person name="Azevedo V.A."/>
            <person name="Chatel J.M."/>
            <person name="Soares S."/>
        </authorList>
    </citation>
    <scope>NUCLEOTIDE SEQUENCE [LARGE SCALE GENOMIC DNA]</scope>
    <source>
        <strain evidence="9">CNCM I-4540</strain>
    </source>
</reference>
<dbReference type="InterPro" id="IPR003660">
    <property type="entry name" value="HAMP_dom"/>
</dbReference>
<accession>A0A2A6Z8V2</accession>
<keyword evidence="6" id="KW-0472">Membrane</keyword>
<keyword evidence="6" id="KW-0812">Transmembrane</keyword>
<evidence type="ECO:0000313" key="9">
    <source>
        <dbReference type="Proteomes" id="UP000220752"/>
    </source>
</evidence>
<keyword evidence="3" id="KW-0808">Transferase</keyword>
<dbReference type="Pfam" id="PF02518">
    <property type="entry name" value="HATPase_c"/>
    <property type="match status" value="1"/>
</dbReference>
<dbReference type="InterPro" id="IPR010559">
    <property type="entry name" value="Sig_transdc_His_kin_internal"/>
</dbReference>
<keyword evidence="6" id="KW-1133">Transmembrane helix</keyword>
<dbReference type="GO" id="GO:0000155">
    <property type="term" value="F:phosphorelay sensor kinase activity"/>
    <property type="evidence" value="ECO:0007669"/>
    <property type="project" value="InterPro"/>
</dbReference>
<name>A0A2A6Z8V2_9FIRM</name>
<keyword evidence="9" id="KW-1185">Reference proteome</keyword>
<dbReference type="SUPFAM" id="SSF158472">
    <property type="entry name" value="HAMP domain-like"/>
    <property type="match status" value="1"/>
</dbReference>
<evidence type="ECO:0000256" key="3">
    <source>
        <dbReference type="ARBA" id="ARBA00022679"/>
    </source>
</evidence>
<feature type="domain" description="HAMP" evidence="7">
    <location>
        <begin position="318"/>
        <end position="370"/>
    </location>
</feature>